<evidence type="ECO:0000256" key="1">
    <source>
        <dbReference type="ARBA" id="ARBA00004651"/>
    </source>
</evidence>
<dbReference type="EMBL" id="UINC01154786">
    <property type="protein sequence ID" value="SVD50258.1"/>
    <property type="molecule type" value="Genomic_DNA"/>
</dbReference>
<evidence type="ECO:0000256" key="5">
    <source>
        <dbReference type="ARBA" id="ARBA00022989"/>
    </source>
</evidence>
<feature type="transmembrane region" description="Helical" evidence="7">
    <location>
        <begin position="31"/>
        <end position="51"/>
    </location>
</feature>
<organism evidence="8">
    <name type="scientific">marine metagenome</name>
    <dbReference type="NCBI Taxonomy" id="408172"/>
    <lineage>
        <taxon>unclassified sequences</taxon>
        <taxon>metagenomes</taxon>
        <taxon>ecological metagenomes</taxon>
    </lineage>
</organism>
<evidence type="ECO:0000256" key="3">
    <source>
        <dbReference type="ARBA" id="ARBA00022475"/>
    </source>
</evidence>
<dbReference type="InterPro" id="IPR052017">
    <property type="entry name" value="TSUP"/>
</dbReference>
<evidence type="ECO:0000256" key="7">
    <source>
        <dbReference type="SAM" id="Phobius"/>
    </source>
</evidence>
<keyword evidence="2" id="KW-0813">Transport</keyword>
<protein>
    <recommendedName>
        <fullName evidence="9">Membrane transporter protein</fullName>
    </recommendedName>
</protein>
<comment type="subcellular location">
    <subcellularLocation>
        <location evidence="1">Cell membrane</location>
        <topology evidence="1">Multi-pass membrane protein</topology>
    </subcellularLocation>
</comment>
<accession>A0A382VWL8</accession>
<feature type="transmembrane region" description="Helical" evidence="7">
    <location>
        <begin position="124"/>
        <end position="146"/>
    </location>
</feature>
<dbReference type="InterPro" id="IPR002781">
    <property type="entry name" value="TM_pro_TauE-like"/>
</dbReference>
<reference evidence="8" key="1">
    <citation type="submission" date="2018-05" db="EMBL/GenBank/DDBJ databases">
        <authorList>
            <person name="Lanie J.A."/>
            <person name="Ng W.-L."/>
            <person name="Kazmierczak K.M."/>
            <person name="Andrzejewski T.M."/>
            <person name="Davidsen T.M."/>
            <person name="Wayne K.J."/>
            <person name="Tettelin H."/>
            <person name="Glass J.I."/>
            <person name="Rusch D."/>
            <person name="Podicherti R."/>
            <person name="Tsui H.-C.T."/>
            <person name="Winkler M.E."/>
        </authorList>
    </citation>
    <scope>NUCLEOTIDE SEQUENCE</scope>
</reference>
<feature type="transmembrane region" description="Helical" evidence="7">
    <location>
        <begin position="190"/>
        <end position="208"/>
    </location>
</feature>
<dbReference type="PANTHER" id="PTHR30269">
    <property type="entry name" value="TRANSMEMBRANE PROTEIN YFCA"/>
    <property type="match status" value="1"/>
</dbReference>
<evidence type="ECO:0008006" key="9">
    <source>
        <dbReference type="Google" id="ProtNLM"/>
    </source>
</evidence>
<evidence type="ECO:0000256" key="4">
    <source>
        <dbReference type="ARBA" id="ARBA00022692"/>
    </source>
</evidence>
<proteinExistence type="predicted"/>
<dbReference type="Pfam" id="PF01925">
    <property type="entry name" value="TauE"/>
    <property type="match status" value="1"/>
</dbReference>
<gene>
    <name evidence="8" type="ORF">METZ01_LOCUS403112</name>
</gene>
<keyword evidence="5 7" id="KW-1133">Transmembrane helix</keyword>
<name>A0A382VWL8_9ZZZZ</name>
<evidence type="ECO:0000256" key="6">
    <source>
        <dbReference type="ARBA" id="ARBA00023136"/>
    </source>
</evidence>
<dbReference type="AlphaFoldDB" id="A0A382VWL8"/>
<keyword evidence="6 7" id="KW-0472">Membrane</keyword>
<dbReference type="PANTHER" id="PTHR30269:SF37">
    <property type="entry name" value="MEMBRANE TRANSPORTER PROTEIN"/>
    <property type="match status" value="1"/>
</dbReference>
<sequence>MGFLLLFALGFVCWFFSTVAAGGAATILIPFIAFTLGAQMVAPIISVAALVANPTRVYAFRKNINWQIIRYLLPGSIIGAILGAWSFSKANTQIIQIILGLFLISYVLENTLKKSTYTIRMKLSWFFPLGVIVSFLSGLIGATGPIQNPFMLNYGVTKEYLVGTKAINSLFMQITKITAYGFFGVFTTEAVIYGAVVGCGAMIGIFLARDYLKKINTEQFMQCTTTIMFLCGVAMLFKALH</sequence>
<keyword evidence="4 7" id="KW-0812">Transmembrane</keyword>
<keyword evidence="3" id="KW-1003">Cell membrane</keyword>
<evidence type="ECO:0000256" key="2">
    <source>
        <dbReference type="ARBA" id="ARBA00022448"/>
    </source>
</evidence>
<feature type="transmembrane region" description="Helical" evidence="7">
    <location>
        <begin position="94"/>
        <end position="112"/>
    </location>
</feature>
<feature type="transmembrane region" description="Helical" evidence="7">
    <location>
        <begin position="71"/>
        <end position="88"/>
    </location>
</feature>
<evidence type="ECO:0000313" key="8">
    <source>
        <dbReference type="EMBL" id="SVD50258.1"/>
    </source>
</evidence>
<dbReference type="GO" id="GO:0005886">
    <property type="term" value="C:plasma membrane"/>
    <property type="evidence" value="ECO:0007669"/>
    <property type="project" value="UniProtKB-SubCell"/>
</dbReference>
<feature type="transmembrane region" description="Helical" evidence="7">
    <location>
        <begin position="220"/>
        <end position="240"/>
    </location>
</feature>